<protein>
    <submittedName>
        <fullName evidence="1">Uncharacterized protein</fullName>
    </submittedName>
</protein>
<comment type="caution">
    <text evidence="1">The sequence shown here is derived from an EMBL/GenBank/DDBJ whole genome shotgun (WGS) entry which is preliminary data.</text>
</comment>
<sequence>MNRLTRRLNKCGHTRVSEDNPYTADCTYKTLCGKLGAYEDTGLSPEEVERMKHEYFDLVVEVDRLRKELEGNG</sequence>
<name>A0A9D1LVJ3_9FIRM</name>
<dbReference type="EMBL" id="DVND01000143">
    <property type="protein sequence ID" value="HIU48804.1"/>
    <property type="molecule type" value="Genomic_DNA"/>
</dbReference>
<reference evidence="1" key="1">
    <citation type="submission" date="2020-10" db="EMBL/GenBank/DDBJ databases">
        <authorList>
            <person name="Gilroy R."/>
        </authorList>
    </citation>
    <scope>NUCLEOTIDE SEQUENCE</scope>
    <source>
        <strain evidence="1">ChiSjej4B22-9803</strain>
    </source>
</reference>
<proteinExistence type="predicted"/>
<evidence type="ECO:0000313" key="1">
    <source>
        <dbReference type="EMBL" id="HIU48804.1"/>
    </source>
</evidence>
<evidence type="ECO:0000313" key="2">
    <source>
        <dbReference type="Proteomes" id="UP000824111"/>
    </source>
</evidence>
<dbReference type="Proteomes" id="UP000824111">
    <property type="component" value="Unassembled WGS sequence"/>
</dbReference>
<gene>
    <name evidence="1" type="ORF">IAB04_05525</name>
</gene>
<organism evidence="1 2">
    <name type="scientific">Candidatus Avimonoglobus intestinipullorum</name>
    <dbReference type="NCBI Taxonomy" id="2840699"/>
    <lineage>
        <taxon>Bacteria</taxon>
        <taxon>Bacillati</taxon>
        <taxon>Bacillota</taxon>
        <taxon>Clostridia</taxon>
        <taxon>Eubacteriales</taxon>
        <taxon>Candidatus Avimonoglobus</taxon>
    </lineage>
</organism>
<dbReference type="AlphaFoldDB" id="A0A9D1LVJ3"/>
<reference evidence="1" key="2">
    <citation type="journal article" date="2021" name="PeerJ">
        <title>Extensive microbial diversity within the chicken gut microbiome revealed by metagenomics and culture.</title>
        <authorList>
            <person name="Gilroy R."/>
            <person name="Ravi A."/>
            <person name="Getino M."/>
            <person name="Pursley I."/>
            <person name="Horton D.L."/>
            <person name="Alikhan N.F."/>
            <person name="Baker D."/>
            <person name="Gharbi K."/>
            <person name="Hall N."/>
            <person name="Watson M."/>
            <person name="Adriaenssens E.M."/>
            <person name="Foster-Nyarko E."/>
            <person name="Jarju S."/>
            <person name="Secka A."/>
            <person name="Antonio M."/>
            <person name="Oren A."/>
            <person name="Chaudhuri R.R."/>
            <person name="La Ragione R."/>
            <person name="Hildebrand F."/>
            <person name="Pallen M.J."/>
        </authorList>
    </citation>
    <scope>NUCLEOTIDE SEQUENCE</scope>
    <source>
        <strain evidence="1">ChiSjej4B22-9803</strain>
    </source>
</reference>
<accession>A0A9D1LVJ3</accession>